<dbReference type="Proteomes" id="UP000054495">
    <property type="component" value="Unassembled WGS sequence"/>
</dbReference>
<keyword evidence="4 9" id="KW-0378">Hydrolase</keyword>
<dbReference type="CDD" id="cd04280">
    <property type="entry name" value="ZnMc_astacin_like"/>
    <property type="match status" value="1"/>
</dbReference>
<evidence type="ECO:0000256" key="10">
    <source>
        <dbReference type="RuleBase" id="RU361183"/>
    </source>
</evidence>
<evidence type="ECO:0000256" key="5">
    <source>
        <dbReference type="ARBA" id="ARBA00022833"/>
    </source>
</evidence>
<feature type="binding site" evidence="9">
    <location>
        <position position="193"/>
    </location>
    <ligand>
        <name>Zn(2+)</name>
        <dbReference type="ChEBI" id="CHEBI:29105"/>
        <note>catalytic</note>
    </ligand>
</feature>
<feature type="domain" description="CUB" evidence="12">
    <location>
        <begin position="343"/>
        <end position="459"/>
    </location>
</feature>
<dbReference type="InterPro" id="IPR034035">
    <property type="entry name" value="Astacin-like_dom"/>
</dbReference>
<evidence type="ECO:0000256" key="8">
    <source>
        <dbReference type="PROSITE-ProRule" id="PRU00059"/>
    </source>
</evidence>
<dbReference type="SUPFAM" id="SSF55486">
    <property type="entry name" value="Metalloproteases ('zincins'), catalytic domain"/>
    <property type="match status" value="1"/>
</dbReference>
<proteinExistence type="predicted"/>
<dbReference type="InterPro" id="IPR024079">
    <property type="entry name" value="MetalloPept_cat_dom_sf"/>
</dbReference>
<protein>
    <recommendedName>
        <fullName evidence="10">Metalloendopeptidase</fullName>
        <ecNumber evidence="10">3.4.24.-</ecNumber>
    </recommendedName>
</protein>
<evidence type="ECO:0000259" key="13">
    <source>
        <dbReference type="PROSITE" id="PS51864"/>
    </source>
</evidence>
<gene>
    <name evidence="14" type="ORF">ANCCEY_10592</name>
</gene>
<keyword evidence="5 9" id="KW-0862">Zinc</keyword>
<dbReference type="GO" id="GO:0006508">
    <property type="term" value="P:proteolysis"/>
    <property type="evidence" value="ECO:0007669"/>
    <property type="project" value="UniProtKB-KW"/>
</dbReference>
<dbReference type="PROSITE" id="PS01180">
    <property type="entry name" value="CUB"/>
    <property type="match status" value="1"/>
</dbReference>
<evidence type="ECO:0000259" key="12">
    <source>
        <dbReference type="PROSITE" id="PS01180"/>
    </source>
</evidence>
<feature type="domain" description="Peptidase M12A" evidence="13">
    <location>
        <begin position="101"/>
        <end position="298"/>
    </location>
</feature>
<dbReference type="CDD" id="cd00041">
    <property type="entry name" value="CUB"/>
    <property type="match status" value="1"/>
</dbReference>
<dbReference type="PRINTS" id="PR00480">
    <property type="entry name" value="ASTACIN"/>
</dbReference>
<sequence length="459" mass="50417">MWFSILLLAVPYTTLAVDDSSIQEAAAILVSNTTDTNGTTGPDEDYIKQIAASMELFNIKKTQLSRQSTQTKPFDEKGYRTAVGPVDTNRTIPPETNSHLKAVALEGDMILSPAQINNLLTAGPDRSTAVVNQAIKFWTDNTCLSFTPNSNAFNRLRIYKGNGCWSYVGKQYSWASQDVSIGDGCDNLGTVCHEIAHALGFYHTQSRSDRDNYIYINYGNVDGSLQYNFQKLTPAAEKHYGMAYDYGSVMQYNPYAFAINYNVPTSVARDVNYQNMMGQREGPAFSDVKQMNLLYNCAARCRSQPACQNNGIVNSKTCSTCICPRAFAGPTCNSLRQGSGSACNGQVLQATSSYVSFTMTVGNGMSYQYSSTPSDCYWHIRAPSGRRIQFQIKSIDTNCMEGCNWAGFEVNTGNLDLAGMLVCCSSISNKVFTSLGSVVTVRGTSRYNNANMVINFRAI</sequence>
<dbReference type="Pfam" id="PF01400">
    <property type="entry name" value="Astacin"/>
    <property type="match status" value="1"/>
</dbReference>
<dbReference type="InterPro" id="IPR000859">
    <property type="entry name" value="CUB_dom"/>
</dbReference>
<reference evidence="14 15" key="1">
    <citation type="submission" date="2013-05" db="EMBL/GenBank/DDBJ databases">
        <title>Draft genome of the parasitic nematode Anyclostoma ceylanicum.</title>
        <authorList>
            <person name="Mitreva M."/>
        </authorList>
    </citation>
    <scope>NUCLEOTIDE SEQUENCE [LARGE SCALE GENOMIC DNA]</scope>
</reference>
<feature type="active site" evidence="9">
    <location>
        <position position="194"/>
    </location>
</feature>
<evidence type="ECO:0000256" key="2">
    <source>
        <dbReference type="ARBA" id="ARBA00022670"/>
    </source>
</evidence>
<evidence type="ECO:0000256" key="4">
    <source>
        <dbReference type="ARBA" id="ARBA00022801"/>
    </source>
</evidence>
<name>A0A0D6LGM0_9BILA</name>
<dbReference type="GO" id="GO:0008270">
    <property type="term" value="F:zinc ion binding"/>
    <property type="evidence" value="ECO:0007669"/>
    <property type="project" value="UniProtKB-UniRule"/>
</dbReference>
<organism evidence="14 15">
    <name type="scientific">Ancylostoma ceylanicum</name>
    <dbReference type="NCBI Taxonomy" id="53326"/>
    <lineage>
        <taxon>Eukaryota</taxon>
        <taxon>Metazoa</taxon>
        <taxon>Ecdysozoa</taxon>
        <taxon>Nematoda</taxon>
        <taxon>Chromadorea</taxon>
        <taxon>Rhabditida</taxon>
        <taxon>Rhabditina</taxon>
        <taxon>Rhabditomorpha</taxon>
        <taxon>Strongyloidea</taxon>
        <taxon>Ancylostomatidae</taxon>
        <taxon>Ancylostomatinae</taxon>
        <taxon>Ancylostoma</taxon>
    </lineage>
</organism>
<dbReference type="PANTHER" id="PTHR10127:SF875">
    <property type="entry name" value="ZINC METALLOPROTEINASE NAS-28"/>
    <property type="match status" value="1"/>
</dbReference>
<dbReference type="SUPFAM" id="SSF49854">
    <property type="entry name" value="Spermadhesin, CUB domain"/>
    <property type="match status" value="1"/>
</dbReference>
<dbReference type="SMART" id="SM00042">
    <property type="entry name" value="CUB"/>
    <property type="match status" value="1"/>
</dbReference>
<dbReference type="Gene3D" id="3.40.390.10">
    <property type="entry name" value="Collagenase (Catalytic Domain)"/>
    <property type="match status" value="1"/>
</dbReference>
<evidence type="ECO:0000256" key="3">
    <source>
        <dbReference type="ARBA" id="ARBA00022723"/>
    </source>
</evidence>
<keyword evidence="6 9" id="KW-0482">Metalloprotease</keyword>
<evidence type="ECO:0000313" key="14">
    <source>
        <dbReference type="EMBL" id="EPB70313.1"/>
    </source>
</evidence>
<keyword evidence="15" id="KW-1185">Reference proteome</keyword>
<keyword evidence="7" id="KW-1015">Disulfide bond</keyword>
<keyword evidence="2 9" id="KW-0645">Protease</keyword>
<dbReference type="Pfam" id="PF00431">
    <property type="entry name" value="CUB"/>
    <property type="match status" value="1"/>
</dbReference>
<comment type="caution">
    <text evidence="8">Lacks conserved residue(s) required for the propagation of feature annotation.</text>
</comment>
<dbReference type="PANTHER" id="PTHR10127">
    <property type="entry name" value="DISCOIDIN, CUB, EGF, LAMININ , AND ZINC METALLOPROTEASE DOMAIN CONTAINING"/>
    <property type="match status" value="1"/>
</dbReference>
<dbReference type="InterPro" id="IPR035914">
    <property type="entry name" value="Sperma_CUB_dom_sf"/>
</dbReference>
<dbReference type="EC" id="3.4.24.-" evidence="10"/>
<evidence type="ECO:0000313" key="15">
    <source>
        <dbReference type="Proteomes" id="UP000054495"/>
    </source>
</evidence>
<keyword evidence="3 9" id="KW-0479">Metal-binding</keyword>
<dbReference type="InterPro" id="IPR006026">
    <property type="entry name" value="Peptidase_Metallo"/>
</dbReference>
<feature type="signal peptide" evidence="10">
    <location>
        <begin position="1"/>
        <end position="16"/>
    </location>
</feature>
<dbReference type="AlphaFoldDB" id="A0A0D6LGM0"/>
<comment type="cofactor">
    <cofactor evidence="9 10">
        <name>Zn(2+)</name>
        <dbReference type="ChEBI" id="CHEBI:29105"/>
    </cofactor>
    <text evidence="9 10">Binds 1 zinc ion per subunit.</text>
</comment>
<keyword evidence="10" id="KW-0732">Signal</keyword>
<dbReference type="Gene3D" id="2.60.120.290">
    <property type="entry name" value="Spermadhesin, CUB domain"/>
    <property type="match status" value="1"/>
</dbReference>
<feature type="chain" id="PRO_5005115075" description="Metalloendopeptidase" evidence="10">
    <location>
        <begin position="17"/>
        <end position="459"/>
    </location>
</feature>
<dbReference type="InterPro" id="IPR001506">
    <property type="entry name" value="Peptidase_M12A"/>
</dbReference>
<dbReference type="EMBL" id="KE125203">
    <property type="protein sequence ID" value="EPB70313.1"/>
    <property type="molecule type" value="Genomic_DNA"/>
</dbReference>
<feature type="binding site" evidence="9">
    <location>
        <position position="203"/>
    </location>
    <ligand>
        <name>Zn(2+)</name>
        <dbReference type="ChEBI" id="CHEBI:29105"/>
        <note>catalytic</note>
    </ligand>
</feature>
<dbReference type="SMART" id="SM00235">
    <property type="entry name" value="ZnMc"/>
    <property type="match status" value="1"/>
</dbReference>
<evidence type="ECO:0000256" key="1">
    <source>
        <dbReference type="ARBA" id="ARBA00022536"/>
    </source>
</evidence>
<accession>A0A0D6LGM0</accession>
<evidence type="ECO:0000256" key="9">
    <source>
        <dbReference type="PROSITE-ProRule" id="PRU01211"/>
    </source>
</evidence>
<feature type="binding site" evidence="9">
    <location>
        <position position="197"/>
    </location>
    <ligand>
        <name>Zn(2+)</name>
        <dbReference type="ChEBI" id="CHEBI:29105"/>
        <note>catalytic</note>
    </ligand>
</feature>
<dbReference type="GO" id="GO:0004222">
    <property type="term" value="F:metalloendopeptidase activity"/>
    <property type="evidence" value="ECO:0007669"/>
    <property type="project" value="UniProtKB-UniRule"/>
</dbReference>
<dbReference type="PROSITE" id="PS51864">
    <property type="entry name" value="ASTACIN"/>
    <property type="match status" value="1"/>
</dbReference>
<evidence type="ECO:0000256" key="6">
    <source>
        <dbReference type="ARBA" id="ARBA00023049"/>
    </source>
</evidence>
<evidence type="ECO:0000256" key="7">
    <source>
        <dbReference type="ARBA" id="ARBA00023157"/>
    </source>
</evidence>
<feature type="region of interest" description="Disordered" evidence="11">
    <location>
        <begin position="67"/>
        <end position="95"/>
    </location>
</feature>
<evidence type="ECO:0000256" key="11">
    <source>
        <dbReference type="SAM" id="MobiDB-lite"/>
    </source>
</evidence>
<keyword evidence="1" id="KW-0245">EGF-like domain</keyword>